<sequence length="195" mass="21978">MQRLIVMMILNKLSYRGCRALLAGLIISMASGCIWVEDTGDLARFVTDVQAKPKGKIEPLPTFEPYHSFVYQGASLRDPFIPLIRVVSTLANFELDDSDGLQPDQDRPRSYLEQFAVDQLSMVGTIGKADDDFFWALVLDNNKEIHRVKIGDYVGLDFGRVVAVSDQQLDMLEIISNGRGGWMQRPRIIELAEQN</sequence>
<dbReference type="AlphaFoldDB" id="A0A1I2M541"/>
<name>A0A1I2M541_9GAMM</name>
<dbReference type="STRING" id="1045558.SAMN05216175_101429"/>
<proteinExistence type="predicted"/>
<dbReference type="Proteomes" id="UP000198623">
    <property type="component" value="Unassembled WGS sequence"/>
</dbReference>
<dbReference type="Pfam" id="PF04351">
    <property type="entry name" value="PilP"/>
    <property type="match status" value="1"/>
</dbReference>
<dbReference type="PIRSF" id="PIRSF016481">
    <property type="entry name" value="Pilus_assembly_PilP"/>
    <property type="match status" value="1"/>
</dbReference>
<evidence type="ECO:0000313" key="1">
    <source>
        <dbReference type="EMBL" id="SFF86572.1"/>
    </source>
</evidence>
<protein>
    <submittedName>
        <fullName evidence="1">Type IV pilus assembly protein PilP</fullName>
    </submittedName>
</protein>
<evidence type="ECO:0000313" key="2">
    <source>
        <dbReference type="Proteomes" id="UP000198623"/>
    </source>
</evidence>
<organism evidence="1 2">
    <name type="scientific">Neptunomonas qingdaonensis</name>
    <dbReference type="NCBI Taxonomy" id="1045558"/>
    <lineage>
        <taxon>Bacteria</taxon>
        <taxon>Pseudomonadati</taxon>
        <taxon>Pseudomonadota</taxon>
        <taxon>Gammaproteobacteria</taxon>
        <taxon>Oceanospirillales</taxon>
        <taxon>Oceanospirillaceae</taxon>
        <taxon>Neptunomonas</taxon>
    </lineage>
</organism>
<keyword evidence="2" id="KW-1185">Reference proteome</keyword>
<reference evidence="2" key="1">
    <citation type="submission" date="2016-10" db="EMBL/GenBank/DDBJ databases">
        <authorList>
            <person name="Varghese N."/>
            <person name="Submissions S."/>
        </authorList>
    </citation>
    <scope>NUCLEOTIDE SEQUENCE [LARGE SCALE GENOMIC DNA]</scope>
    <source>
        <strain evidence="2">CGMCC 1.10971</strain>
    </source>
</reference>
<dbReference type="InterPro" id="IPR007446">
    <property type="entry name" value="PilP"/>
</dbReference>
<accession>A0A1I2M541</accession>
<gene>
    <name evidence="1" type="ORF">SAMN05216175_101429</name>
</gene>
<dbReference type="Gene3D" id="2.30.30.830">
    <property type="match status" value="1"/>
</dbReference>
<dbReference type="EMBL" id="FOOU01000001">
    <property type="protein sequence ID" value="SFF86572.1"/>
    <property type="molecule type" value="Genomic_DNA"/>
</dbReference>
<dbReference type="PROSITE" id="PS51257">
    <property type="entry name" value="PROKAR_LIPOPROTEIN"/>
    <property type="match status" value="1"/>
</dbReference>